<dbReference type="Gene3D" id="1.10.287.2900">
    <property type="match status" value="1"/>
</dbReference>
<evidence type="ECO:0000256" key="6">
    <source>
        <dbReference type="ARBA" id="ARBA00023128"/>
    </source>
</evidence>
<accession>A0A6G1S9W1</accession>
<evidence type="ECO:0000313" key="10">
    <source>
        <dbReference type="EMBL" id="MDE46957.1"/>
    </source>
</evidence>
<keyword evidence="4" id="KW-0560">Oxidoreductase</keyword>
<name>A0A6G1S9W1_9ACAR</name>
<dbReference type="PANTHER" id="PTHR21622">
    <property type="entry name" value="COILED-COIL-HELIX-COILED-COIL-HELIX DOMAIN CONTAINING 4"/>
    <property type="match status" value="1"/>
</dbReference>
<evidence type="ECO:0000256" key="3">
    <source>
        <dbReference type="ARBA" id="ARBA00022927"/>
    </source>
</evidence>
<feature type="compositionally biased region" description="Basic and acidic residues" evidence="9">
    <location>
        <begin position="79"/>
        <end position="97"/>
    </location>
</feature>
<sequence length="148" mass="16475">MQSIQMSAKDKVIFCTKADHEAPSKYEPPAPLPGEERRGVLLPNGEINWTCPCLGGLPYGPCGFEFREFFSCLPQFSKESGETHSSAEQEKKDDARKAEECFPKFTAMKECFSQFPKLYPPDEDDDELMAAGGPTKKQQQTQDEGEGA</sequence>
<feature type="region of interest" description="Disordered" evidence="9">
    <location>
        <begin position="116"/>
        <end position="148"/>
    </location>
</feature>
<dbReference type="EMBL" id="GGYP01002186">
    <property type="protein sequence ID" value="MDE46957.1"/>
    <property type="molecule type" value="Transcribed_RNA"/>
</dbReference>
<dbReference type="GO" id="GO:0045041">
    <property type="term" value="P:protein import into mitochondrial intermembrane space"/>
    <property type="evidence" value="ECO:0007669"/>
    <property type="project" value="InterPro"/>
</dbReference>
<keyword evidence="3" id="KW-0653">Protein transport</keyword>
<evidence type="ECO:0000256" key="8">
    <source>
        <dbReference type="ARBA" id="ARBA00023284"/>
    </source>
</evidence>
<keyword evidence="6" id="KW-0496">Mitochondrion</keyword>
<protein>
    <submittedName>
        <fullName evidence="10">Mitochondrial intermembrane space import and assembly protein 40</fullName>
    </submittedName>
</protein>
<keyword evidence="5" id="KW-0811">Translocation</keyword>
<evidence type="ECO:0000256" key="7">
    <source>
        <dbReference type="ARBA" id="ARBA00023157"/>
    </source>
</evidence>
<keyword evidence="8" id="KW-0676">Redox-active center</keyword>
<dbReference type="AlphaFoldDB" id="A0A6G1S9W1"/>
<comment type="subcellular location">
    <subcellularLocation>
        <location evidence="1">Mitochondrion</location>
    </subcellularLocation>
</comment>
<evidence type="ECO:0000256" key="2">
    <source>
        <dbReference type="ARBA" id="ARBA00022448"/>
    </source>
</evidence>
<evidence type="ECO:0000256" key="1">
    <source>
        <dbReference type="ARBA" id="ARBA00004173"/>
    </source>
</evidence>
<dbReference type="PANTHER" id="PTHR21622:SF0">
    <property type="entry name" value="COILED-COIL-HELIX-COILED-COIL-HELIX DOMAIN CONTAINING 4"/>
    <property type="match status" value="1"/>
</dbReference>
<proteinExistence type="predicted"/>
<keyword evidence="7" id="KW-1015">Disulfide bond</keyword>
<evidence type="ECO:0000256" key="5">
    <source>
        <dbReference type="ARBA" id="ARBA00023010"/>
    </source>
</evidence>
<dbReference type="GO" id="GO:0015035">
    <property type="term" value="F:protein-disulfide reductase activity"/>
    <property type="evidence" value="ECO:0007669"/>
    <property type="project" value="InterPro"/>
</dbReference>
<keyword evidence="2" id="KW-0813">Transport</keyword>
<dbReference type="GO" id="GO:0005758">
    <property type="term" value="C:mitochondrial intermembrane space"/>
    <property type="evidence" value="ECO:0007669"/>
    <property type="project" value="TreeGrafter"/>
</dbReference>
<feature type="region of interest" description="Disordered" evidence="9">
    <location>
        <begin position="78"/>
        <end position="97"/>
    </location>
</feature>
<dbReference type="InterPro" id="IPR039289">
    <property type="entry name" value="CHCHD4"/>
</dbReference>
<organism evidence="10">
    <name type="scientific">Aceria tosichella</name>
    <name type="common">wheat curl mite</name>
    <dbReference type="NCBI Taxonomy" id="561515"/>
    <lineage>
        <taxon>Eukaryota</taxon>
        <taxon>Metazoa</taxon>
        <taxon>Ecdysozoa</taxon>
        <taxon>Arthropoda</taxon>
        <taxon>Chelicerata</taxon>
        <taxon>Arachnida</taxon>
        <taxon>Acari</taxon>
        <taxon>Acariformes</taxon>
        <taxon>Trombidiformes</taxon>
        <taxon>Prostigmata</taxon>
        <taxon>Eupodina</taxon>
        <taxon>Eriophyoidea</taxon>
        <taxon>Eriophyidae</taxon>
        <taxon>Eriophyinae</taxon>
        <taxon>Aceriini</taxon>
        <taxon>Aceria</taxon>
    </lineage>
</organism>
<evidence type="ECO:0000256" key="4">
    <source>
        <dbReference type="ARBA" id="ARBA00023002"/>
    </source>
</evidence>
<gene>
    <name evidence="10" type="primary">chchd4</name>
    <name evidence="10" type="ORF">g.19649</name>
</gene>
<reference evidence="10" key="1">
    <citation type="submission" date="2018-10" db="EMBL/GenBank/DDBJ databases">
        <title>Transcriptome assembly of Aceria tosichella (Wheat curl mite) Type 2.</title>
        <authorList>
            <person name="Scully E.D."/>
            <person name="Geib S.M."/>
            <person name="Palmer N.A."/>
            <person name="Gupta A.K."/>
            <person name="Sarath G."/>
            <person name="Tatineni S."/>
        </authorList>
    </citation>
    <scope>NUCLEOTIDE SEQUENCE</scope>
    <source>
        <strain evidence="10">LincolnNE</strain>
    </source>
</reference>
<evidence type="ECO:0000256" key="9">
    <source>
        <dbReference type="SAM" id="MobiDB-lite"/>
    </source>
</evidence>